<evidence type="ECO:0000256" key="2">
    <source>
        <dbReference type="SAM" id="SignalP"/>
    </source>
</evidence>
<feature type="transmembrane region" description="Helical" evidence="1">
    <location>
        <begin position="442"/>
        <end position="462"/>
    </location>
</feature>
<sequence>MRKLLRIGTLFIAATGLALAAPLAASPAFADVNDFTYDAWHVEAEVGVDDAGRAIAKVTETVTPRFPETDQNRGIVRGIPIDYERASTDPRDFSVTDGSGAPVPFEVEDEDGFRILLVGDDSYVHGQQTYVLSYTLSDVVLGRDDGTADEFYWDIMDFEHQQPVQRFSAEVSFSDALVPALNGNSHCYVGNPGSTDECALTGAGTPTDPVRVSGTQLGPKQGVTVAVGLAEGSVVQPSQRLPNFALDGLPLVIGGAGLATATAGGISVARFRGKRRTGRGTVVAQYDVPAELPPLIAGPVAAAGSSSATTAEIIHLAVIGATRLEDGEKQGKKLGGSKRKQVQMVRVVDPARATDDLDQRMLRALVPDAQPGAARAIPKSSTKFAEKMAKLTQRGAKEAVARGYLEKAQAPGARVLGYVTLAISAVLFVLGVVGLATRGSALPALFVFGGLFLAAVGFFSVAKHTVHTRLGAETREYLEGVRMFIRVAEEDRIRILQSVTGAERREVDGVRVIHLYERLLPYAILFGQEKQWAKALEVRYSAEPGYVPYWYPALAVHGLGSFPNTLARYTESISSSVSYTSSSSGGSAGGGFAGGGGGGGFSGGR</sequence>
<name>A0A542Y3N9_9MICO</name>
<dbReference type="RefSeq" id="WP_141886099.1">
    <property type="nucleotide sequence ID" value="NZ_BAAAUY010000013.1"/>
</dbReference>
<evidence type="ECO:0000313" key="5">
    <source>
        <dbReference type="EMBL" id="TQL42683.1"/>
    </source>
</evidence>
<dbReference type="EMBL" id="VFON01000001">
    <property type="protein sequence ID" value="TQL42683.1"/>
    <property type="molecule type" value="Genomic_DNA"/>
</dbReference>
<comment type="caution">
    <text evidence="5">The sequence shown here is derived from an EMBL/GenBank/DDBJ whole genome shotgun (WGS) entry which is preliminary data.</text>
</comment>
<dbReference type="Proteomes" id="UP000319094">
    <property type="component" value="Unassembled WGS sequence"/>
</dbReference>
<accession>A0A542Y3N9</accession>
<dbReference type="InterPro" id="IPR048389">
    <property type="entry name" value="YciQ-like_C"/>
</dbReference>
<feature type="transmembrane region" description="Helical" evidence="1">
    <location>
        <begin position="248"/>
        <end position="269"/>
    </location>
</feature>
<dbReference type="InterPro" id="IPR018702">
    <property type="entry name" value="DUF2207"/>
</dbReference>
<organism evidence="5 6">
    <name type="scientific">Leucobacter komagatae</name>
    <dbReference type="NCBI Taxonomy" id="55969"/>
    <lineage>
        <taxon>Bacteria</taxon>
        <taxon>Bacillati</taxon>
        <taxon>Actinomycetota</taxon>
        <taxon>Actinomycetes</taxon>
        <taxon>Micrococcales</taxon>
        <taxon>Microbacteriaceae</taxon>
        <taxon>Leucobacter</taxon>
    </lineage>
</organism>
<feature type="domain" description="DUF2207" evidence="3">
    <location>
        <begin position="55"/>
        <end position="227"/>
    </location>
</feature>
<feature type="chain" id="PRO_5038460009" evidence="2">
    <location>
        <begin position="21"/>
        <end position="605"/>
    </location>
</feature>
<feature type="domain" description="Predicted membrane protein YciQ-like C-terminal" evidence="4">
    <location>
        <begin position="285"/>
        <end position="536"/>
    </location>
</feature>
<evidence type="ECO:0000259" key="4">
    <source>
        <dbReference type="Pfam" id="PF20990"/>
    </source>
</evidence>
<protein>
    <submittedName>
        <fullName evidence="5">Putative membrane protein DUF2207</fullName>
    </submittedName>
</protein>
<dbReference type="Pfam" id="PF09972">
    <property type="entry name" value="DUF2207"/>
    <property type="match status" value="1"/>
</dbReference>
<evidence type="ECO:0000256" key="1">
    <source>
        <dbReference type="SAM" id="Phobius"/>
    </source>
</evidence>
<keyword evidence="1" id="KW-0812">Transmembrane</keyword>
<proteinExistence type="predicted"/>
<evidence type="ECO:0000313" key="6">
    <source>
        <dbReference type="Proteomes" id="UP000319094"/>
    </source>
</evidence>
<dbReference type="OrthoDB" id="4973253at2"/>
<gene>
    <name evidence="5" type="ORF">FB468_0688</name>
</gene>
<dbReference type="AlphaFoldDB" id="A0A542Y3N9"/>
<dbReference type="Pfam" id="PF20990">
    <property type="entry name" value="DUF2207_C"/>
    <property type="match status" value="1"/>
</dbReference>
<reference evidence="5 6" key="1">
    <citation type="submission" date="2019-06" db="EMBL/GenBank/DDBJ databases">
        <title>Sequencing the genomes of 1000 actinobacteria strains.</title>
        <authorList>
            <person name="Klenk H.-P."/>
        </authorList>
    </citation>
    <scope>NUCLEOTIDE SEQUENCE [LARGE SCALE GENOMIC DNA]</scope>
    <source>
        <strain evidence="5 6">DSM 8803</strain>
    </source>
</reference>
<keyword evidence="1" id="KW-1133">Transmembrane helix</keyword>
<feature type="transmembrane region" description="Helical" evidence="1">
    <location>
        <begin position="415"/>
        <end position="436"/>
    </location>
</feature>
<keyword evidence="2" id="KW-0732">Signal</keyword>
<feature type="signal peptide" evidence="2">
    <location>
        <begin position="1"/>
        <end position="20"/>
    </location>
</feature>
<keyword evidence="6" id="KW-1185">Reference proteome</keyword>
<evidence type="ECO:0000259" key="3">
    <source>
        <dbReference type="Pfam" id="PF09972"/>
    </source>
</evidence>
<keyword evidence="1" id="KW-0472">Membrane</keyword>